<dbReference type="Proteomes" id="UP000437736">
    <property type="component" value="Unassembled WGS sequence"/>
</dbReference>
<keyword evidence="4" id="KW-1185">Reference proteome</keyword>
<feature type="compositionally biased region" description="Basic and acidic residues" evidence="1">
    <location>
        <begin position="366"/>
        <end position="378"/>
    </location>
</feature>
<dbReference type="InterPro" id="IPR045864">
    <property type="entry name" value="aa-tRNA-synth_II/BPL/LPL"/>
</dbReference>
<feature type="domain" description="BPL/LPL catalytic" evidence="2">
    <location>
        <begin position="33"/>
        <end position="224"/>
    </location>
</feature>
<dbReference type="InterPro" id="IPR004143">
    <property type="entry name" value="BPL_LPL_catalytic"/>
</dbReference>
<name>A0ABW9QNH4_9ACTN</name>
<protein>
    <recommendedName>
        <fullName evidence="2">BPL/LPL catalytic domain-containing protein</fullName>
    </recommendedName>
</protein>
<evidence type="ECO:0000259" key="2">
    <source>
        <dbReference type="PROSITE" id="PS51733"/>
    </source>
</evidence>
<accession>A0ABW9QNH4</accession>
<evidence type="ECO:0000256" key="1">
    <source>
        <dbReference type="SAM" id="MobiDB-lite"/>
    </source>
</evidence>
<dbReference type="PANTHER" id="PTHR43679">
    <property type="entry name" value="OCTANOYLTRANSFERASE LIPM-RELATED"/>
    <property type="match status" value="1"/>
</dbReference>
<dbReference type="SUPFAM" id="SSF82649">
    <property type="entry name" value="SufE/NifU"/>
    <property type="match status" value="1"/>
</dbReference>
<proteinExistence type="predicted"/>
<dbReference type="Pfam" id="PF21948">
    <property type="entry name" value="LplA-B_cat"/>
    <property type="match status" value="1"/>
</dbReference>
<dbReference type="EMBL" id="WJHE01000003">
    <property type="protein sequence ID" value="MST31132.1"/>
    <property type="molecule type" value="Genomic_DNA"/>
</dbReference>
<evidence type="ECO:0000313" key="4">
    <source>
        <dbReference type="Proteomes" id="UP000437736"/>
    </source>
</evidence>
<reference evidence="3 4" key="1">
    <citation type="submission" date="2019-11" db="EMBL/GenBank/DDBJ databases">
        <title>Acidiferrimicrobium australis gen. nov., sp. nov., an acidophilic and obligately heterotrophic, member of the Actinobacteria that catalyses dissimilatory oxido- reduction of iron isolated from metal-rich acidic water in Chile.</title>
        <authorList>
            <person name="Gonzalez D."/>
            <person name="Huber K."/>
            <person name="Hedrich S."/>
            <person name="Rojas-Villalobos C."/>
            <person name="Quatrini R."/>
            <person name="Dinamarca M.A."/>
            <person name="Schwarz A."/>
            <person name="Canales C."/>
            <person name="Nancucheo I."/>
        </authorList>
    </citation>
    <scope>NUCLEOTIDE SEQUENCE [LARGE SCALE GENOMIC DNA]</scope>
    <source>
        <strain evidence="3 4">USS-CCA1</strain>
    </source>
</reference>
<dbReference type="Gene3D" id="3.30.930.10">
    <property type="entry name" value="Bira Bifunctional Protein, Domain 2"/>
    <property type="match status" value="1"/>
</dbReference>
<feature type="region of interest" description="Disordered" evidence="1">
    <location>
        <begin position="357"/>
        <end position="378"/>
    </location>
</feature>
<sequence>MSRWRMLTDDAVGAAEGLAFDEAMAIGYGRGHAAVEPTLRLYTYRSHCALVGRYQHLDAEVDLGACERTGTEVNRRPTGGGAIVMGAGQLGVAVATRAPARQRPRDLLERYSQGIVAGLDRVGISARFRGKNDLEVGGRKIAGLGLYLDGNGGLLFHASVLADLDVAFMLEVLDIPAAKLGARAVSAVEERVTTVTRQTARPWDGRSLAPHIAAGFAATLGVVLEAGSPTRDELELTRRLVAERYGTVAWRQEYSPRPDATATATARLDGGLVRLYLALTGDTIKSLLFTGDFNAVPPPLVAIEEALRWKRMDRAVVERAVSACLAEHPDIARPEVIVEAILQAGARLADPPVAAPPRDGSCYFPDDDRAPIGTEVRP</sequence>
<dbReference type="SUPFAM" id="SSF55681">
    <property type="entry name" value="Class II aaRS and biotin synthetases"/>
    <property type="match status" value="1"/>
</dbReference>
<gene>
    <name evidence="3" type="ORF">GHK86_00100</name>
</gene>
<comment type="caution">
    <text evidence="3">The sequence shown here is derived from an EMBL/GenBank/DDBJ whole genome shotgun (WGS) entry which is preliminary data.</text>
</comment>
<dbReference type="PROSITE" id="PS51733">
    <property type="entry name" value="BPL_LPL_CATALYTIC"/>
    <property type="match status" value="1"/>
</dbReference>
<dbReference type="PANTHER" id="PTHR43679:SF2">
    <property type="entry name" value="OCTANOYL-[GCVH]:PROTEIN N-OCTANOYLTRANSFERASE"/>
    <property type="match status" value="1"/>
</dbReference>
<dbReference type="InterPro" id="IPR050664">
    <property type="entry name" value="Octanoyltrans_LipM/LipL"/>
</dbReference>
<dbReference type="Gene3D" id="3.30.390.50">
    <property type="entry name" value="CO dehydrogenase flavoprotein, C-terminal domain"/>
    <property type="match status" value="1"/>
</dbReference>
<organism evidence="3 4">
    <name type="scientific">Acidiferrimicrobium australe</name>
    <dbReference type="NCBI Taxonomy" id="2664430"/>
    <lineage>
        <taxon>Bacteria</taxon>
        <taxon>Bacillati</taxon>
        <taxon>Actinomycetota</taxon>
        <taxon>Acidimicrobiia</taxon>
        <taxon>Acidimicrobiales</taxon>
        <taxon>Acidimicrobiaceae</taxon>
        <taxon>Acidiferrimicrobium</taxon>
    </lineage>
</organism>
<dbReference type="CDD" id="cd16443">
    <property type="entry name" value="LplA"/>
    <property type="match status" value="1"/>
</dbReference>
<evidence type="ECO:0000313" key="3">
    <source>
        <dbReference type="EMBL" id="MST31132.1"/>
    </source>
</evidence>